<dbReference type="Proteomes" id="UP000613512">
    <property type="component" value="Unassembled WGS sequence"/>
</dbReference>
<keyword evidence="6 8" id="KW-1133">Transmembrane helix</keyword>
<dbReference type="InterPro" id="IPR013525">
    <property type="entry name" value="ABC2_TM"/>
</dbReference>
<feature type="transmembrane region" description="Helical" evidence="8">
    <location>
        <begin position="253"/>
        <end position="274"/>
    </location>
</feature>
<reference evidence="10" key="1">
    <citation type="journal article" date="2014" name="Int. J. Syst. Evol. Microbiol.">
        <title>Complete genome sequence of Corynebacterium casei LMG S-19264T (=DSM 44701T), isolated from a smear-ripened cheese.</title>
        <authorList>
            <consortium name="US DOE Joint Genome Institute (JGI-PGF)"/>
            <person name="Walter F."/>
            <person name="Albersmeier A."/>
            <person name="Kalinowski J."/>
            <person name="Ruckert C."/>
        </authorList>
    </citation>
    <scope>NUCLEOTIDE SEQUENCE</scope>
    <source>
        <strain evidence="10">CGMCC 1.12408</strain>
    </source>
</reference>
<dbReference type="AlphaFoldDB" id="A0A916S7P1"/>
<evidence type="ECO:0000256" key="2">
    <source>
        <dbReference type="ARBA" id="ARBA00007783"/>
    </source>
</evidence>
<evidence type="ECO:0000256" key="7">
    <source>
        <dbReference type="ARBA" id="ARBA00023136"/>
    </source>
</evidence>
<feature type="domain" description="ABC transmembrane type-2" evidence="9">
    <location>
        <begin position="135"/>
        <end position="363"/>
    </location>
</feature>
<feature type="transmembrane region" description="Helical" evidence="8">
    <location>
        <begin position="173"/>
        <end position="194"/>
    </location>
</feature>
<dbReference type="InterPro" id="IPR051449">
    <property type="entry name" value="ABC-2_transporter_component"/>
</dbReference>
<proteinExistence type="inferred from homology"/>
<evidence type="ECO:0000256" key="3">
    <source>
        <dbReference type="ARBA" id="ARBA00022448"/>
    </source>
</evidence>
<evidence type="ECO:0000256" key="1">
    <source>
        <dbReference type="ARBA" id="ARBA00004651"/>
    </source>
</evidence>
<feature type="transmembrane region" description="Helical" evidence="8">
    <location>
        <begin position="215"/>
        <end position="241"/>
    </location>
</feature>
<dbReference type="PROSITE" id="PS51012">
    <property type="entry name" value="ABC_TM2"/>
    <property type="match status" value="1"/>
</dbReference>
<keyword evidence="4" id="KW-1003">Cell membrane</keyword>
<dbReference type="GO" id="GO:0005886">
    <property type="term" value="C:plasma membrane"/>
    <property type="evidence" value="ECO:0007669"/>
    <property type="project" value="UniProtKB-SubCell"/>
</dbReference>
<accession>A0A916S7P1</accession>
<protein>
    <submittedName>
        <fullName evidence="10">Transport permease YfiN</fullName>
    </submittedName>
</protein>
<organism evidence="10 11">
    <name type="scientific">Ornithinibacillus halotolerans</name>
    <dbReference type="NCBI Taxonomy" id="1274357"/>
    <lineage>
        <taxon>Bacteria</taxon>
        <taxon>Bacillati</taxon>
        <taxon>Bacillota</taxon>
        <taxon>Bacilli</taxon>
        <taxon>Bacillales</taxon>
        <taxon>Bacillaceae</taxon>
        <taxon>Ornithinibacillus</taxon>
    </lineage>
</organism>
<dbReference type="GO" id="GO:0140359">
    <property type="term" value="F:ABC-type transporter activity"/>
    <property type="evidence" value="ECO:0007669"/>
    <property type="project" value="InterPro"/>
</dbReference>
<evidence type="ECO:0000259" key="9">
    <source>
        <dbReference type="PROSITE" id="PS51012"/>
    </source>
</evidence>
<evidence type="ECO:0000313" key="11">
    <source>
        <dbReference type="Proteomes" id="UP000613512"/>
    </source>
</evidence>
<evidence type="ECO:0000256" key="5">
    <source>
        <dbReference type="ARBA" id="ARBA00022692"/>
    </source>
</evidence>
<feature type="transmembrane region" description="Helical" evidence="8">
    <location>
        <begin position="281"/>
        <end position="301"/>
    </location>
</feature>
<reference evidence="10" key="2">
    <citation type="submission" date="2020-09" db="EMBL/GenBank/DDBJ databases">
        <authorList>
            <person name="Sun Q."/>
            <person name="Zhou Y."/>
        </authorList>
    </citation>
    <scope>NUCLEOTIDE SEQUENCE</scope>
    <source>
        <strain evidence="10">CGMCC 1.12408</strain>
    </source>
</reference>
<comment type="subcellular location">
    <subcellularLocation>
        <location evidence="1">Cell membrane</location>
        <topology evidence="1">Multi-pass membrane protein</topology>
    </subcellularLocation>
</comment>
<evidence type="ECO:0000256" key="4">
    <source>
        <dbReference type="ARBA" id="ARBA00022475"/>
    </source>
</evidence>
<comment type="caution">
    <text evidence="10">The sequence shown here is derived from an EMBL/GenBank/DDBJ whole genome shotgun (WGS) entry which is preliminary data.</text>
</comment>
<dbReference type="EMBL" id="BMEY01000018">
    <property type="protein sequence ID" value="GGA85618.1"/>
    <property type="molecule type" value="Genomic_DNA"/>
</dbReference>
<keyword evidence="3" id="KW-0813">Transport</keyword>
<name>A0A916S7P1_9BACI</name>
<sequence length="365" mass="41646">MIGILIAKFKNFIRNPWTFLIFTGMSLLMAFIFGGTNAQEVYIPISTVDKQIKDSYIGEQLEKEEGINFSWMSEEQLREKIETGKAELGVVLDNNTYQIIVGIDSHNTGLVEQIISRIYYEKQEQEKILTIVGQDETVIEELNHALEQPVFEIESATFRGEGAFIYDNSLHRIFGFSLFFVIYTIAYNVLPILIEKRGGIWDRLILSPVKKSEMYIANLLFSFLTGYFQVLVIFFFFRFVIGVNFYGRFVETILLLIPYVFAIVALAILVTALVKKVQQFNAVLPILAISMAMIGGAYWPIEIVESKILLLLAKINPLTYGLEILKGITVYSYSLQELLLPISILVLMGVVMMGLGIHFMERRHI</sequence>
<dbReference type="InterPro" id="IPR047817">
    <property type="entry name" value="ABC2_TM_bact-type"/>
</dbReference>
<gene>
    <name evidence="10" type="primary">yfiN</name>
    <name evidence="10" type="ORF">GCM10008025_30780</name>
</gene>
<feature type="transmembrane region" description="Helical" evidence="8">
    <location>
        <begin position="338"/>
        <end position="360"/>
    </location>
</feature>
<dbReference type="PANTHER" id="PTHR30294:SF45">
    <property type="entry name" value="LINEARMYCIN RESISTANCE PERMEASE PROTEIN LNRN"/>
    <property type="match status" value="1"/>
</dbReference>
<dbReference type="Pfam" id="PF12698">
    <property type="entry name" value="ABC2_membrane_3"/>
    <property type="match status" value="1"/>
</dbReference>
<evidence type="ECO:0000256" key="6">
    <source>
        <dbReference type="ARBA" id="ARBA00022989"/>
    </source>
</evidence>
<keyword evidence="5 8" id="KW-0812">Transmembrane</keyword>
<evidence type="ECO:0000256" key="8">
    <source>
        <dbReference type="SAM" id="Phobius"/>
    </source>
</evidence>
<dbReference type="RefSeq" id="WP_188385567.1">
    <property type="nucleotide sequence ID" value="NZ_BMEY01000018.1"/>
</dbReference>
<dbReference type="PANTHER" id="PTHR30294">
    <property type="entry name" value="MEMBRANE COMPONENT OF ABC TRANSPORTER YHHJ-RELATED"/>
    <property type="match status" value="1"/>
</dbReference>
<keyword evidence="7 8" id="KW-0472">Membrane</keyword>
<evidence type="ECO:0000313" key="10">
    <source>
        <dbReference type="EMBL" id="GGA85618.1"/>
    </source>
</evidence>
<comment type="similarity">
    <text evidence="2">Belongs to the ABC-2 integral membrane protein family.</text>
</comment>
<keyword evidence="11" id="KW-1185">Reference proteome</keyword>